<dbReference type="PANTHER" id="PTHR42742">
    <property type="entry name" value="TRANSCRIPTIONAL REPRESSOR MPRA"/>
    <property type="match status" value="1"/>
</dbReference>
<evidence type="ECO:0000256" key="4">
    <source>
        <dbReference type="ARBA" id="ARBA00030762"/>
    </source>
</evidence>
<keyword evidence="1 5" id="KW-0479">Metal-binding</keyword>
<proteinExistence type="predicted"/>
<dbReference type="InterPro" id="IPR051804">
    <property type="entry name" value="Carb_Metab_Reg_Kinase/Isom"/>
</dbReference>
<name>A0A4R1REI3_HYDET</name>
<dbReference type="RefSeq" id="WP_207930751.1">
    <property type="nucleotide sequence ID" value="NZ_SLUN01000019.1"/>
</dbReference>
<evidence type="ECO:0000256" key="3">
    <source>
        <dbReference type="ARBA" id="ARBA00029741"/>
    </source>
</evidence>
<dbReference type="PIRSF" id="PIRSF036894">
    <property type="entry name" value="PMI_Firm_short"/>
    <property type="match status" value="1"/>
</dbReference>
<feature type="binding site" evidence="5">
    <location>
        <position position="101"/>
    </location>
    <ligand>
        <name>Zn(2+)</name>
        <dbReference type="ChEBI" id="CHEBI:29105"/>
    </ligand>
</feature>
<feature type="domain" description="Mannose-6-phosphate isomerase cupin" evidence="8">
    <location>
        <begin position="249"/>
        <end position="323"/>
    </location>
</feature>
<dbReference type="InterPro" id="IPR049071">
    <property type="entry name" value="MPI_cupin_dom"/>
</dbReference>
<feature type="binding site" evidence="5">
    <location>
        <position position="176"/>
    </location>
    <ligand>
        <name>Zn(2+)</name>
        <dbReference type="ChEBI" id="CHEBI:29105"/>
    </ligand>
</feature>
<comment type="cofactor">
    <cofactor evidence="5">
        <name>Zn(2+)</name>
        <dbReference type="ChEBI" id="CHEBI:29105"/>
    </cofactor>
    <text evidence="5">Binds 1 zinc ion per subunit.</text>
</comment>
<keyword evidence="2 5" id="KW-0862">Zinc</keyword>
<dbReference type="AlphaFoldDB" id="A0A4R1REI3"/>
<dbReference type="GO" id="GO:0005975">
    <property type="term" value="P:carbohydrate metabolic process"/>
    <property type="evidence" value="ECO:0007669"/>
    <property type="project" value="InterPro"/>
</dbReference>
<keyword evidence="10" id="KW-1185">Reference proteome</keyword>
<feature type="binding site" evidence="5">
    <location>
        <position position="118"/>
    </location>
    <ligand>
        <name>Zn(2+)</name>
        <dbReference type="ChEBI" id="CHEBI:29105"/>
    </ligand>
</feature>
<dbReference type="GO" id="GO:0004476">
    <property type="term" value="F:mannose-6-phosphate isomerase activity"/>
    <property type="evidence" value="ECO:0007669"/>
    <property type="project" value="InterPro"/>
</dbReference>
<dbReference type="Pfam" id="PF20511">
    <property type="entry name" value="PMI_typeI_cat"/>
    <property type="match status" value="1"/>
</dbReference>
<dbReference type="InterPro" id="IPR046457">
    <property type="entry name" value="PMI_typeI_cat"/>
</dbReference>
<dbReference type="PANTHER" id="PTHR42742:SF3">
    <property type="entry name" value="FRUCTOKINASE"/>
    <property type="match status" value="1"/>
</dbReference>
<dbReference type="InterPro" id="IPR011051">
    <property type="entry name" value="RmlC_Cupin_sf"/>
</dbReference>
<evidence type="ECO:0000256" key="2">
    <source>
        <dbReference type="ARBA" id="ARBA00022833"/>
    </source>
</evidence>
<reference evidence="9 10" key="1">
    <citation type="submission" date="2019-03" db="EMBL/GenBank/DDBJ databases">
        <title>Genomic Encyclopedia of Type Strains, Phase IV (KMG-IV): sequencing the most valuable type-strain genomes for metagenomic binning, comparative biology and taxonomic classification.</title>
        <authorList>
            <person name="Goeker M."/>
        </authorList>
    </citation>
    <scope>NUCLEOTIDE SEQUENCE [LARGE SCALE GENOMIC DNA]</scope>
    <source>
        <strain evidence="9 10">LX-B</strain>
    </source>
</reference>
<evidence type="ECO:0000259" key="8">
    <source>
        <dbReference type="Pfam" id="PF21621"/>
    </source>
</evidence>
<evidence type="ECO:0000313" key="9">
    <source>
        <dbReference type="EMBL" id="TCL64249.1"/>
    </source>
</evidence>
<dbReference type="CDD" id="cd07010">
    <property type="entry name" value="cupin_PMI_type_I_N_bac"/>
    <property type="match status" value="1"/>
</dbReference>
<feature type="active site" evidence="6">
    <location>
        <position position="196"/>
    </location>
</feature>
<dbReference type="InterPro" id="IPR014710">
    <property type="entry name" value="RmlC-like_jellyroll"/>
</dbReference>
<accession>A0A4R1REI3</accession>
<dbReference type="EMBL" id="SLUN01000019">
    <property type="protein sequence ID" value="TCL64249.1"/>
    <property type="molecule type" value="Genomic_DNA"/>
</dbReference>
<dbReference type="InterPro" id="IPR014628">
    <property type="entry name" value="Man6P_isomerase_Firm_short"/>
</dbReference>
<protein>
    <recommendedName>
        <fullName evidence="3">Phosphohexomutase</fullName>
    </recommendedName>
    <alternativeName>
        <fullName evidence="4">Phosphomannose isomerase</fullName>
    </alternativeName>
</protein>
<organism evidence="9 10">
    <name type="scientific">Hydrogenispora ethanolica</name>
    <dbReference type="NCBI Taxonomy" id="1082276"/>
    <lineage>
        <taxon>Bacteria</taxon>
        <taxon>Bacillati</taxon>
        <taxon>Bacillota</taxon>
        <taxon>Hydrogenispora</taxon>
    </lineage>
</organism>
<keyword evidence="9" id="KW-0413">Isomerase</keyword>
<dbReference type="Gene3D" id="2.60.120.10">
    <property type="entry name" value="Jelly Rolls"/>
    <property type="match status" value="2"/>
</dbReference>
<feature type="domain" description="Phosphomannose isomerase type I catalytic" evidence="7">
    <location>
        <begin position="5"/>
        <end position="106"/>
    </location>
</feature>
<evidence type="ECO:0000259" key="7">
    <source>
        <dbReference type="Pfam" id="PF20511"/>
    </source>
</evidence>
<evidence type="ECO:0000256" key="5">
    <source>
        <dbReference type="PIRSR" id="PIRSR036894-1"/>
    </source>
</evidence>
<evidence type="ECO:0000313" key="10">
    <source>
        <dbReference type="Proteomes" id="UP000295008"/>
    </source>
</evidence>
<dbReference type="GO" id="GO:0008270">
    <property type="term" value="F:zinc ion binding"/>
    <property type="evidence" value="ECO:0007669"/>
    <property type="project" value="InterPro"/>
</dbReference>
<dbReference type="Pfam" id="PF21621">
    <property type="entry name" value="MPI_cupin_dom"/>
    <property type="match status" value="1"/>
</dbReference>
<evidence type="ECO:0000256" key="6">
    <source>
        <dbReference type="PIRSR" id="PIRSR036894-2"/>
    </source>
</evidence>
<gene>
    <name evidence="9" type="ORF">EDC14_101955</name>
</gene>
<evidence type="ECO:0000256" key="1">
    <source>
        <dbReference type="ARBA" id="ARBA00022723"/>
    </source>
</evidence>
<sequence>MLYPLKFQPVYKDYLWGGRNLERLGRKLPDGIVAESWEVSAHPDGVSLITNGEYAGSTLPDYLRRFGRAAIGSALPEAHAQQFPLLIKLIDANQKLSVQVHPDDLYAQSHEGGYGKNEMWYIISAEPGSQIIYDVRPGVSRDSLAQAVRENRIADCLQTVPVSAGDAFNIPAGKVHGLGAGIVLAEIQQSSNLTYRLYDYDRTDAAGHKRPLHIDKGLDVIDFAAAGRDPKIKGQRFSLGQAGVKELLVANRYFGVELYDLDGELGETTAGERFFIYTFISGTGEIRYAGGVLPIAPAESVFISAGLGDFIIAGQLKYLKSYVPNQL</sequence>
<comment type="caution">
    <text evidence="9">The sequence shown here is derived from an EMBL/GenBank/DDBJ whole genome shotgun (WGS) entry which is preliminary data.</text>
</comment>
<dbReference type="SUPFAM" id="SSF51182">
    <property type="entry name" value="RmlC-like cupins"/>
    <property type="match status" value="1"/>
</dbReference>
<dbReference type="Proteomes" id="UP000295008">
    <property type="component" value="Unassembled WGS sequence"/>
</dbReference>